<name>A0A228IIE3_9BURK</name>
<reference evidence="2 3" key="2">
    <citation type="submission" date="2017-08" db="EMBL/GenBank/DDBJ databases">
        <title>WGS of novel Burkholderia cepaca complex species.</title>
        <authorList>
            <person name="Lipuma J."/>
            <person name="Spilker T."/>
        </authorList>
    </citation>
    <scope>NUCLEOTIDE SEQUENCE [LARGE SCALE GENOMIC DNA]</scope>
    <source>
        <strain evidence="2 3">AU17325</strain>
    </source>
</reference>
<proteinExistence type="predicted"/>
<dbReference type="Proteomes" id="UP000214600">
    <property type="component" value="Unassembled WGS sequence"/>
</dbReference>
<gene>
    <name evidence="2" type="ORF">CFB84_23435</name>
</gene>
<organism evidence="2 3">
    <name type="scientific">Burkholderia aenigmatica</name>
    <dbReference type="NCBI Taxonomy" id="2015348"/>
    <lineage>
        <taxon>Bacteria</taxon>
        <taxon>Pseudomonadati</taxon>
        <taxon>Pseudomonadota</taxon>
        <taxon>Betaproteobacteria</taxon>
        <taxon>Burkholderiales</taxon>
        <taxon>Burkholderiaceae</taxon>
        <taxon>Burkholderia</taxon>
        <taxon>Burkholderia cepacia complex</taxon>
    </lineage>
</organism>
<evidence type="ECO:0000256" key="1">
    <source>
        <dbReference type="SAM" id="MobiDB-lite"/>
    </source>
</evidence>
<sequence>MVWSKPEGDRIKAEKERIKAEKEASRKAQEEKERLEDEEFRKTPRGQFETEFEILLGKYGFSQIWDLAYCVYFND</sequence>
<evidence type="ECO:0000313" key="2">
    <source>
        <dbReference type="EMBL" id="OXI42190.1"/>
    </source>
</evidence>
<feature type="region of interest" description="Disordered" evidence="1">
    <location>
        <begin position="1"/>
        <end position="40"/>
    </location>
</feature>
<protein>
    <submittedName>
        <fullName evidence="2">Uncharacterized protein</fullName>
    </submittedName>
</protein>
<comment type="caution">
    <text evidence="2">The sequence shown here is derived from an EMBL/GenBank/DDBJ whole genome shotgun (WGS) entry which is preliminary data.</text>
</comment>
<dbReference type="AlphaFoldDB" id="A0A228IIE3"/>
<evidence type="ECO:0000313" key="3">
    <source>
        <dbReference type="Proteomes" id="UP000214600"/>
    </source>
</evidence>
<accession>A0A228IIE3</accession>
<reference evidence="3" key="1">
    <citation type="submission" date="2017-06" db="EMBL/GenBank/DDBJ databases">
        <authorList>
            <person name="LiPuma J."/>
            <person name="Spilker T."/>
        </authorList>
    </citation>
    <scope>NUCLEOTIDE SEQUENCE [LARGE SCALE GENOMIC DNA]</scope>
    <source>
        <strain evidence="3">AU17325</strain>
    </source>
</reference>
<dbReference type="EMBL" id="NKFA01000008">
    <property type="protein sequence ID" value="OXI42190.1"/>
    <property type="molecule type" value="Genomic_DNA"/>
</dbReference>